<gene>
    <name evidence="1" type="ORF">NM688_g217</name>
</gene>
<accession>A0ACC1TEY0</accession>
<keyword evidence="2" id="KW-1185">Reference proteome</keyword>
<dbReference type="Proteomes" id="UP001148662">
    <property type="component" value="Unassembled WGS sequence"/>
</dbReference>
<evidence type="ECO:0000313" key="2">
    <source>
        <dbReference type="Proteomes" id="UP001148662"/>
    </source>
</evidence>
<name>A0ACC1TEY0_9APHY</name>
<comment type="caution">
    <text evidence="1">The sequence shown here is derived from an EMBL/GenBank/DDBJ whole genome shotgun (WGS) entry which is preliminary data.</text>
</comment>
<evidence type="ECO:0000313" key="1">
    <source>
        <dbReference type="EMBL" id="KAJ3559646.1"/>
    </source>
</evidence>
<protein>
    <submittedName>
        <fullName evidence="1">Uncharacterized protein</fullName>
    </submittedName>
</protein>
<dbReference type="EMBL" id="JANHOG010000015">
    <property type="protein sequence ID" value="KAJ3559646.1"/>
    <property type="molecule type" value="Genomic_DNA"/>
</dbReference>
<proteinExistence type="predicted"/>
<reference evidence="1" key="1">
    <citation type="submission" date="2022-07" db="EMBL/GenBank/DDBJ databases">
        <title>Genome Sequence of Phlebia brevispora.</title>
        <authorList>
            <person name="Buettner E."/>
        </authorList>
    </citation>
    <scope>NUCLEOTIDE SEQUENCE</scope>
    <source>
        <strain evidence="1">MPL23</strain>
    </source>
</reference>
<organism evidence="1 2">
    <name type="scientific">Phlebia brevispora</name>
    <dbReference type="NCBI Taxonomy" id="194682"/>
    <lineage>
        <taxon>Eukaryota</taxon>
        <taxon>Fungi</taxon>
        <taxon>Dikarya</taxon>
        <taxon>Basidiomycota</taxon>
        <taxon>Agaricomycotina</taxon>
        <taxon>Agaricomycetes</taxon>
        <taxon>Polyporales</taxon>
        <taxon>Meruliaceae</taxon>
        <taxon>Phlebia</taxon>
    </lineage>
</organism>
<sequence length="643" mass="69827">MTGGFSALPVAEDGGAQNDGVHLAGTSKILGPKFLQLPVLSIGLLGVQVLWSVEMSYGTPYLISLGLSKSAVAMVFLAGPISGLVVQPLIGVLADNSKSRFGRRRPYMLGGVAICTAGMLLLGFTRPFASIFTRPGSIACDILTIWLAIVAIFSIDFSINAVQAVDRALLVDILPPSEQPDGNAWAARMLGIGSVAGYFVGNVDMTKILPFLGDTELEVLSVVGAFLLVLTHGATAYCTKEKVVVENNRSEKGFRKEIKDLWQCARTLPSVIMQICIIQFFAWVGWFPVLFNTTEFIAELHRRAHPDADSNVVFEEGTRLGSRAMFYSSILSLVANIIMPFFVAEAASRKHMQDRLSAKPKSIWVRWFNKLKVHLASLWAASHLLFAVCMFATFFYSGVVGATIFTTLTGYSWAITQWAPFTLLAEAILSEEAEAEDASSILLDDTRSHRNTVTEEEGQDHERQFLVGDAEDEELEDEVRSFRSSASMDDEPERGKLDALMHNAAARTSYLNVSHGAGPSHDAEDDSGRTPRRGGGLAAKAGTIMGIHNIFVVIPQFLITGISSVIFAIMSPRLPEPQYSDDTPVNSTQLMSDSMVSDLRLREGPSAQGSGPNSYAVVFRLGGIAAAVAFVLTVRLARHLRQL</sequence>